<dbReference type="Pfam" id="PF17762">
    <property type="entry name" value="HTH_ParB"/>
    <property type="match status" value="1"/>
</dbReference>
<dbReference type="InterPro" id="IPR004437">
    <property type="entry name" value="ParB/RepB/Spo0J"/>
</dbReference>
<dbReference type="NCBIfam" id="TIGR00180">
    <property type="entry name" value="parB_part"/>
    <property type="match status" value="1"/>
</dbReference>
<comment type="similarity">
    <text evidence="1">Belongs to the ParB family.</text>
</comment>
<dbReference type="Pfam" id="PF02195">
    <property type="entry name" value="ParB_N"/>
    <property type="match status" value="1"/>
</dbReference>
<keyword evidence="6" id="KW-1185">Reference proteome</keyword>
<dbReference type="InterPro" id="IPR041468">
    <property type="entry name" value="HTH_ParB/Spo0J"/>
</dbReference>
<feature type="region of interest" description="Disordered" evidence="3">
    <location>
        <begin position="329"/>
        <end position="348"/>
    </location>
</feature>
<evidence type="ECO:0000313" key="5">
    <source>
        <dbReference type="EMBL" id="MFD1055038.1"/>
    </source>
</evidence>
<dbReference type="SUPFAM" id="SSF110849">
    <property type="entry name" value="ParB/Sulfiredoxin"/>
    <property type="match status" value="1"/>
</dbReference>
<name>A0ABW3MWH3_9MICO</name>
<dbReference type="InterPro" id="IPR036086">
    <property type="entry name" value="ParB/Sulfiredoxin_sf"/>
</dbReference>
<dbReference type="PANTHER" id="PTHR33375:SF1">
    <property type="entry name" value="CHROMOSOME-PARTITIONING PROTEIN PARB-RELATED"/>
    <property type="match status" value="1"/>
</dbReference>
<dbReference type="PANTHER" id="PTHR33375">
    <property type="entry name" value="CHROMOSOME-PARTITIONING PROTEIN PARB-RELATED"/>
    <property type="match status" value="1"/>
</dbReference>
<comment type="caution">
    <text evidence="5">The sequence shown here is derived from an EMBL/GenBank/DDBJ whole genome shotgun (WGS) entry which is preliminary data.</text>
</comment>
<dbReference type="Proteomes" id="UP001597046">
    <property type="component" value="Unassembled WGS sequence"/>
</dbReference>
<dbReference type="Gene3D" id="3.90.1530.30">
    <property type="match status" value="1"/>
</dbReference>
<reference evidence="6" key="1">
    <citation type="journal article" date="2019" name="Int. J. Syst. Evol. Microbiol.">
        <title>The Global Catalogue of Microorganisms (GCM) 10K type strain sequencing project: providing services to taxonomists for standard genome sequencing and annotation.</title>
        <authorList>
            <consortium name="The Broad Institute Genomics Platform"/>
            <consortium name="The Broad Institute Genome Sequencing Center for Infectious Disease"/>
            <person name="Wu L."/>
            <person name="Ma J."/>
        </authorList>
    </citation>
    <scope>NUCLEOTIDE SEQUENCE [LARGE SCALE GENOMIC DNA]</scope>
    <source>
        <strain evidence="6">CCUG 57508</strain>
    </source>
</reference>
<evidence type="ECO:0000256" key="3">
    <source>
        <dbReference type="SAM" id="MobiDB-lite"/>
    </source>
</evidence>
<evidence type="ECO:0000256" key="1">
    <source>
        <dbReference type="ARBA" id="ARBA00006295"/>
    </source>
</evidence>
<dbReference type="Gene3D" id="1.10.10.2830">
    <property type="match status" value="1"/>
</dbReference>
<dbReference type="SMART" id="SM00470">
    <property type="entry name" value="ParB"/>
    <property type="match status" value="1"/>
</dbReference>
<dbReference type="InterPro" id="IPR003115">
    <property type="entry name" value="ParB_N"/>
</dbReference>
<evidence type="ECO:0000259" key="4">
    <source>
        <dbReference type="SMART" id="SM00470"/>
    </source>
</evidence>
<feature type="compositionally biased region" description="Basic and acidic residues" evidence="3">
    <location>
        <begin position="332"/>
        <end position="348"/>
    </location>
</feature>
<evidence type="ECO:0000313" key="6">
    <source>
        <dbReference type="Proteomes" id="UP001597046"/>
    </source>
</evidence>
<dbReference type="InterPro" id="IPR050336">
    <property type="entry name" value="Chromosome_partition/occlusion"/>
</dbReference>
<evidence type="ECO:0000256" key="2">
    <source>
        <dbReference type="ARBA" id="ARBA00022829"/>
    </source>
</evidence>
<proteinExistence type="inferred from homology"/>
<feature type="domain" description="ParB-like N-terminal" evidence="4">
    <location>
        <begin position="12"/>
        <end position="111"/>
    </location>
</feature>
<sequence>MTTTKTSAPELLTLTFAKIAPHPHNPRRSVGDVADLAASIKTKGILEPVVVAPWPTDTDQKAPRSATHILIAGHRRLAGAKEAGLKSVPAFVRNDLDNIASQIEAMVVENLQRSDLTPVEEAHAYQELLDLKVPVKQIATTTGQTQARVRDRLKLTRIPETVQDLTHAGQITLTDALAFDEFKDDEEALAKLTEAVGTDDWAHTVNRVRRVKEDERRFADRVRTLEGKGVRFLTQDDLDALPRIETSAGTLSPSYKSLSVYMPGVDYVHEWSQDADVHAAKHAACPGHAAQAVPESRIVRYYCLTPDAHTPAAATSAATDTVGEAPAISPREAQRQREFEEQQKAREARRVDLDAAQRTRLDHLAAIVTAGPSDELATDCLRSALAQPGEDGYWGNGASEVITLVGSLVGIDVADVVTYGDGRTERVEAFWTQALADLSIGQLAVVLDVAFHAYEEDELANDRWDEPHPRAWFQRLVDVYGYTPSTFERDCFAAAAPADEDGDDQ</sequence>
<keyword evidence="2" id="KW-0159">Chromosome partition</keyword>
<dbReference type="SUPFAM" id="SSF109709">
    <property type="entry name" value="KorB DNA-binding domain-like"/>
    <property type="match status" value="1"/>
</dbReference>
<dbReference type="RefSeq" id="WP_386052942.1">
    <property type="nucleotide sequence ID" value="NZ_JBHTKH010000007.1"/>
</dbReference>
<organism evidence="5 6">
    <name type="scientific">Terrabacter terrigena</name>
    <dbReference type="NCBI Taxonomy" id="574718"/>
    <lineage>
        <taxon>Bacteria</taxon>
        <taxon>Bacillati</taxon>
        <taxon>Actinomycetota</taxon>
        <taxon>Actinomycetes</taxon>
        <taxon>Micrococcales</taxon>
        <taxon>Intrasporangiaceae</taxon>
        <taxon>Terrabacter</taxon>
    </lineage>
</organism>
<protein>
    <submittedName>
        <fullName evidence="5">ParB/RepB/Spo0J family partition protein</fullName>
    </submittedName>
</protein>
<dbReference type="EMBL" id="JBHTKH010000007">
    <property type="protein sequence ID" value="MFD1055038.1"/>
    <property type="molecule type" value="Genomic_DNA"/>
</dbReference>
<accession>A0ABW3MWH3</accession>
<gene>
    <name evidence="5" type="ORF">ACFQ2V_12035</name>
</gene>